<protein>
    <recommendedName>
        <fullName evidence="1">Mmc1 C-terminal domain-containing protein</fullName>
    </recommendedName>
</protein>
<evidence type="ECO:0000259" key="1">
    <source>
        <dbReference type="Pfam" id="PF23868"/>
    </source>
</evidence>
<dbReference type="InterPro" id="IPR056196">
    <property type="entry name" value="Mmc1_C"/>
</dbReference>
<name>A0A0H5C5M8_CYBJN</name>
<dbReference type="PANTHER" id="PTHR38644:SF1">
    <property type="entry name" value="EXPRESSED PROTEIN"/>
    <property type="match status" value="1"/>
</dbReference>
<dbReference type="Proteomes" id="UP000038830">
    <property type="component" value="Unassembled WGS sequence"/>
</dbReference>
<dbReference type="Pfam" id="PF23868">
    <property type="entry name" value="Mmc1_C"/>
    <property type="match status" value="1"/>
</dbReference>
<feature type="domain" description="Mmc1 C-terminal" evidence="1">
    <location>
        <begin position="349"/>
        <end position="531"/>
    </location>
</feature>
<dbReference type="PANTHER" id="PTHR38644">
    <property type="entry name" value="EXPRESSED PROTEIN"/>
    <property type="match status" value="1"/>
</dbReference>
<gene>
    <name evidence="2" type="ORF">BN1211_3632</name>
</gene>
<evidence type="ECO:0000313" key="2">
    <source>
        <dbReference type="EMBL" id="CEP23117.1"/>
    </source>
</evidence>
<organism evidence="2 3">
    <name type="scientific">Cyberlindnera jadinii (strain ATCC 18201 / CBS 1600 / BCRC 20928 / JCM 3617 / NBRC 0987 / NRRL Y-1542)</name>
    <name type="common">Torula yeast</name>
    <name type="synonym">Candida utilis</name>
    <dbReference type="NCBI Taxonomy" id="983966"/>
    <lineage>
        <taxon>Eukaryota</taxon>
        <taxon>Fungi</taxon>
        <taxon>Dikarya</taxon>
        <taxon>Ascomycota</taxon>
        <taxon>Saccharomycotina</taxon>
        <taxon>Saccharomycetes</taxon>
        <taxon>Phaffomycetales</taxon>
        <taxon>Phaffomycetaceae</taxon>
        <taxon>Cyberlindnera</taxon>
    </lineage>
</organism>
<proteinExistence type="predicted"/>
<accession>A0A0H5C5M8</accession>
<reference evidence="3" key="1">
    <citation type="journal article" date="2015" name="J. Biotechnol.">
        <title>The structure of the Cyberlindnera jadinii genome and its relation to Candida utilis analyzed by the occurrence of single nucleotide polymorphisms.</title>
        <authorList>
            <person name="Rupp O."/>
            <person name="Brinkrolf K."/>
            <person name="Buerth C."/>
            <person name="Kunigo M."/>
            <person name="Schneider J."/>
            <person name="Jaenicke S."/>
            <person name="Goesmann A."/>
            <person name="Puehler A."/>
            <person name="Jaeger K.-E."/>
            <person name="Ernst J.F."/>
        </authorList>
    </citation>
    <scope>NUCLEOTIDE SEQUENCE [LARGE SCALE GENOMIC DNA]</scope>
    <source>
        <strain evidence="3">ATCC 18201 / CBS 1600 / BCRC 20928 / JCM 3617 / NBRC 0987 / NRRL Y-1542</strain>
    </source>
</reference>
<evidence type="ECO:0000313" key="3">
    <source>
        <dbReference type="Proteomes" id="UP000038830"/>
    </source>
</evidence>
<sequence>MFYAICSNLSGFSLCFAHEFFPLPYVSHLLSHAHEKAYGILIEKGTFRDCLRQIAQYGIKTYCKGLPSPFTTSSVHTVPFLVIPSNLPSTSSMSYTRTLCSCIARTPWPRVSRIPAISLNMRHFSQHTIVDDEPRDPVINLERARDLFADKHGLYSKIALLTERLKFPDTPIRIGLLGAKGSLLNSILADPFASNQSCVYNVPSPFLSERNLEFVELKHLSPAEDGCHCYITFQNGVPLDTQSWPVYQYVDIPNNDLGNPPPLAQKEVCSEISQSAVDLLIESPQNATIYTKLYGESHISEFIKLISAISEPYTVISKLYNSVRKNLDEQNAVHSMTVDELSQRDGKIRKFISQWDEESHHELQTSFKAHVNEYEARQLPWWKLYYRADDVQAIFAEMLKDGILTDSLKNYSYVKGQIDSFTSFQLEEKPHFRSKLEALDHNELTTLKRNVIQTDLLQLQNRAVKIIMTNVLTLQLPFVLLAIPGSIVYDFSTYSMVGLASLGIFMGFNRISREWLREVESFKQDLFEKTRLAILDVNRSLYEDWALKYEEERTLIYKRQQAIEALEEDLGL</sequence>
<dbReference type="AlphaFoldDB" id="A0A0H5C5M8"/>
<dbReference type="EMBL" id="CDQK01000004">
    <property type="protein sequence ID" value="CEP23117.1"/>
    <property type="molecule type" value="Genomic_DNA"/>
</dbReference>